<dbReference type="Gene3D" id="3.10.450.40">
    <property type="match status" value="1"/>
</dbReference>
<gene>
    <name evidence="1" type="ORF">AB8U03_15740</name>
</gene>
<evidence type="ECO:0000313" key="1">
    <source>
        <dbReference type="EMBL" id="MEY8001622.1"/>
    </source>
</evidence>
<dbReference type="InterPro" id="IPR020288">
    <property type="entry name" value="Sheath_initiator"/>
</dbReference>
<name>A0ABV4BS65_9CLOT</name>
<sequence>MTNIFPLIPGLQEQLDNISNTSTAIQKLGKTFKFDFNTNTFVLQDGKLVELSTVEAVEQWISLILRTYKDKYNVYKGTDFYCNIEDLAGGKKDNFSISEIDGEISEALLKHRYITDVSNFSVSYDRRTININFDVTLLDGTTLSENTSL</sequence>
<dbReference type="EMBL" id="JBGEWD010000021">
    <property type="protein sequence ID" value="MEY8001622.1"/>
    <property type="molecule type" value="Genomic_DNA"/>
</dbReference>
<protein>
    <submittedName>
        <fullName evidence="1">DUF2634 domain-containing protein</fullName>
    </submittedName>
</protein>
<reference evidence="1 2" key="1">
    <citation type="submission" date="2024-08" db="EMBL/GenBank/DDBJ databases">
        <title>Clostridium lapicellarii sp. nov., and Clostridium renhuaiense sp. nov., two species isolated from the mud in a fermentation cellar used for producing sauce-flavour Chinese liquors.</title>
        <authorList>
            <person name="Yang F."/>
            <person name="Wang H."/>
            <person name="Chen L.Q."/>
            <person name="Zhou N."/>
            <person name="Lu J.J."/>
            <person name="Pu X.X."/>
            <person name="Wan B."/>
            <person name="Wang L."/>
            <person name="Liu S.J."/>
        </authorList>
    </citation>
    <scope>NUCLEOTIDE SEQUENCE [LARGE SCALE GENOMIC DNA]</scope>
    <source>
        <strain evidence="1 2">MT-5</strain>
    </source>
</reference>
<evidence type="ECO:0000313" key="2">
    <source>
        <dbReference type="Proteomes" id="UP001564657"/>
    </source>
</evidence>
<comment type="caution">
    <text evidence="1">The sequence shown here is derived from an EMBL/GenBank/DDBJ whole genome shotgun (WGS) entry which is preliminary data.</text>
</comment>
<accession>A0ABV4BS65</accession>
<keyword evidence="2" id="KW-1185">Reference proteome</keyword>
<dbReference type="Proteomes" id="UP001564657">
    <property type="component" value="Unassembled WGS sequence"/>
</dbReference>
<dbReference type="RefSeq" id="WP_369705515.1">
    <property type="nucleotide sequence ID" value="NZ_JBGEWD010000021.1"/>
</dbReference>
<organism evidence="1 2">
    <name type="scientific">Clostridium moutaii</name>
    <dbReference type="NCBI Taxonomy" id="3240932"/>
    <lineage>
        <taxon>Bacteria</taxon>
        <taxon>Bacillati</taxon>
        <taxon>Bacillota</taxon>
        <taxon>Clostridia</taxon>
        <taxon>Eubacteriales</taxon>
        <taxon>Clostridiaceae</taxon>
        <taxon>Clostridium</taxon>
    </lineage>
</organism>
<dbReference type="Pfam" id="PF10934">
    <property type="entry name" value="Sheath_initiator"/>
    <property type="match status" value="1"/>
</dbReference>
<proteinExistence type="predicted"/>